<dbReference type="InterPro" id="IPR054472">
    <property type="entry name" value="WHD"/>
</dbReference>
<comment type="caution">
    <text evidence="2">The sequence shown here is derived from an EMBL/GenBank/DDBJ whole genome shotgun (WGS) entry which is preliminary data.</text>
</comment>
<proteinExistence type="predicted"/>
<organism evidence="2 3">
    <name type="scientific">Pseudanabaena mucicola FACHB-723</name>
    <dbReference type="NCBI Taxonomy" id="2692860"/>
    <lineage>
        <taxon>Bacteria</taxon>
        <taxon>Bacillati</taxon>
        <taxon>Cyanobacteriota</taxon>
        <taxon>Cyanophyceae</taxon>
        <taxon>Pseudanabaenales</taxon>
        <taxon>Pseudanabaenaceae</taxon>
        <taxon>Pseudanabaena</taxon>
    </lineage>
</organism>
<accession>A0ABR7ZYU5</accession>
<evidence type="ECO:0000259" key="1">
    <source>
        <dbReference type="Pfam" id="PF22977"/>
    </source>
</evidence>
<reference evidence="2 3" key="1">
    <citation type="journal article" date="2020" name="ISME J.">
        <title>Comparative genomics reveals insights into cyanobacterial evolution and habitat adaptation.</title>
        <authorList>
            <person name="Chen M.Y."/>
            <person name="Teng W.K."/>
            <person name="Zhao L."/>
            <person name="Hu C.X."/>
            <person name="Zhou Y.K."/>
            <person name="Han B.P."/>
            <person name="Song L.R."/>
            <person name="Shu W.S."/>
        </authorList>
    </citation>
    <scope>NUCLEOTIDE SEQUENCE [LARGE SCALE GENOMIC DNA]</scope>
    <source>
        <strain evidence="2 3">FACHB-723</strain>
    </source>
</reference>
<dbReference type="EMBL" id="JACJQB010000025">
    <property type="protein sequence ID" value="MBD2188954.1"/>
    <property type="molecule type" value="Genomic_DNA"/>
</dbReference>
<dbReference type="Proteomes" id="UP000642094">
    <property type="component" value="Unassembled WGS sequence"/>
</dbReference>
<protein>
    <recommendedName>
        <fullName evidence="1">Winged helix domain-containing protein</fullName>
    </recommendedName>
</protein>
<evidence type="ECO:0000313" key="3">
    <source>
        <dbReference type="Proteomes" id="UP000642094"/>
    </source>
</evidence>
<gene>
    <name evidence="2" type="ORF">H6F41_12465</name>
</gene>
<keyword evidence="3" id="KW-1185">Reference proteome</keyword>
<sequence length="236" mass="26785">MIAETGEVPALPKAQPFADNWSYLKAELAWLDRILMRSLSKQRQSNQEIERVARNAADRATSHWWKGFIAIDPAKGGSVAPKTPIIHPLGRYGDRIQASQEQNIRLAIPTLCNRLELGLFERDLLVLCIAPEISRRYEKLYSFLNNDETNCRQPTVDLALRLFCRSDAEWRNARNSLCATSPLIKRKIIQLYLPANSTARSQISKAMVISEKAANYLLSEDLSIDTVIPPPRTRKK</sequence>
<dbReference type="RefSeq" id="WP_190403795.1">
    <property type="nucleotide sequence ID" value="NZ_JACJQB010000025.1"/>
</dbReference>
<name>A0ABR7ZYU5_9CYAN</name>
<dbReference type="Pfam" id="PF22977">
    <property type="entry name" value="WHD"/>
    <property type="match status" value="1"/>
</dbReference>
<evidence type="ECO:0000313" key="2">
    <source>
        <dbReference type="EMBL" id="MBD2188954.1"/>
    </source>
</evidence>
<feature type="domain" description="Winged helix" evidence="1">
    <location>
        <begin position="9"/>
        <end position="226"/>
    </location>
</feature>